<dbReference type="InterPro" id="IPR036615">
    <property type="entry name" value="Mur_ligase_C_dom_sf"/>
</dbReference>
<dbReference type="GO" id="GO:0005737">
    <property type="term" value="C:cytoplasm"/>
    <property type="evidence" value="ECO:0007669"/>
    <property type="project" value="UniProtKB-SubCell"/>
</dbReference>
<feature type="binding site" evidence="14">
    <location>
        <begin position="119"/>
        <end position="125"/>
    </location>
    <ligand>
        <name>ATP</name>
        <dbReference type="ChEBI" id="CHEBI:30616"/>
    </ligand>
</feature>
<evidence type="ECO:0000259" key="15">
    <source>
        <dbReference type="Pfam" id="PF01225"/>
    </source>
</evidence>
<dbReference type="NCBIfam" id="TIGR01082">
    <property type="entry name" value="murC"/>
    <property type="match status" value="1"/>
</dbReference>
<evidence type="ECO:0000313" key="19">
    <source>
        <dbReference type="Proteomes" id="UP000231436"/>
    </source>
</evidence>
<dbReference type="Gene3D" id="3.40.50.720">
    <property type="entry name" value="NAD(P)-binding Rossmann-like Domain"/>
    <property type="match status" value="1"/>
</dbReference>
<dbReference type="EMBL" id="PFEU01000018">
    <property type="protein sequence ID" value="PJE76523.1"/>
    <property type="molecule type" value="Genomic_DNA"/>
</dbReference>
<dbReference type="UniPathway" id="UPA00219"/>
<evidence type="ECO:0000256" key="9">
    <source>
        <dbReference type="ARBA" id="ARBA00022960"/>
    </source>
</evidence>
<gene>
    <name evidence="14 18" type="primary">murC</name>
    <name evidence="18" type="ORF">COV05_04100</name>
</gene>
<comment type="pathway">
    <text evidence="2 14">Cell wall biogenesis; peptidoglycan biosynthesis.</text>
</comment>
<dbReference type="GO" id="GO:0004326">
    <property type="term" value="F:tetrahydrofolylpolyglutamate synthase activity"/>
    <property type="evidence" value="ECO:0007669"/>
    <property type="project" value="InterPro"/>
</dbReference>
<dbReference type="Gene3D" id="3.90.190.20">
    <property type="entry name" value="Mur ligase, C-terminal domain"/>
    <property type="match status" value="1"/>
</dbReference>
<dbReference type="PROSITE" id="PS01011">
    <property type="entry name" value="FOLYLPOLYGLU_SYNT_1"/>
    <property type="match status" value="1"/>
</dbReference>
<keyword evidence="12 14" id="KW-0961">Cell wall biogenesis/degradation</keyword>
<evidence type="ECO:0000256" key="10">
    <source>
        <dbReference type="ARBA" id="ARBA00022984"/>
    </source>
</evidence>
<keyword evidence="5 14" id="KW-0436">Ligase</keyword>
<evidence type="ECO:0000256" key="2">
    <source>
        <dbReference type="ARBA" id="ARBA00004752"/>
    </source>
</evidence>
<keyword evidence="11 14" id="KW-0131">Cell cycle</keyword>
<comment type="similarity">
    <text evidence="14">Belongs to the MurCDEF family.</text>
</comment>
<proteinExistence type="inferred from homology"/>
<dbReference type="InterPro" id="IPR005758">
    <property type="entry name" value="UDP-N-AcMur_Ala_ligase_MurC"/>
</dbReference>
<dbReference type="InterPro" id="IPR050061">
    <property type="entry name" value="MurCDEF_pg_biosynth"/>
</dbReference>
<evidence type="ECO:0000256" key="4">
    <source>
        <dbReference type="ARBA" id="ARBA00022490"/>
    </source>
</evidence>
<sequence length="462" mass="51353">MIDCSCMFQSYKHVHFVGIGGIGMSALAKWFLHEGVRISGSDIELTAMTHDLEVRGAKIFSGHADSNLSEDVDLLIYSSAVPETNVERSLARDRGIPDRLNFEVLGEISKSFSTIVVTGTNGKSTTTAMLGLMLVEAGYDPTVLVGSLVPGFEEGNIRFGKGRFFVVEGCEYRANMMHLEPEMIVLTNIEEDHLDYYRDLEHIQETFQTFVNKLQGNGMTIYNAMDAGTKAIELKRGIGFGMGIDTDYSGRDRVTEAGVQRVSVYRKEVSDVRMGELALRIPGEFNVMNALAATSAAMELGVPFETCRQALQTFSGIWRRFERVGVWKEVDVISDYGHHPSAIAQTVQAVREFFPGRRVVLCYQPHQHDRTKKLFSEFVEALPLADVLIVHEIYDVAGRNEDHEVSSQDLVKAIQAKDSGKKALFAKDFHEAENMLRDLVKPGDVLLIMGAGDIDTLARKLV</sequence>
<dbReference type="InterPro" id="IPR036565">
    <property type="entry name" value="Mur-like_cat_sf"/>
</dbReference>
<evidence type="ECO:0000256" key="3">
    <source>
        <dbReference type="ARBA" id="ARBA00012211"/>
    </source>
</evidence>
<comment type="catalytic activity">
    <reaction evidence="13 14">
        <text>UDP-N-acetyl-alpha-D-muramate + L-alanine + ATP = UDP-N-acetyl-alpha-D-muramoyl-L-alanine + ADP + phosphate + H(+)</text>
        <dbReference type="Rhea" id="RHEA:23372"/>
        <dbReference type="ChEBI" id="CHEBI:15378"/>
        <dbReference type="ChEBI" id="CHEBI:30616"/>
        <dbReference type="ChEBI" id="CHEBI:43474"/>
        <dbReference type="ChEBI" id="CHEBI:57972"/>
        <dbReference type="ChEBI" id="CHEBI:70757"/>
        <dbReference type="ChEBI" id="CHEBI:83898"/>
        <dbReference type="ChEBI" id="CHEBI:456216"/>
        <dbReference type="EC" id="6.3.2.8"/>
    </reaction>
</comment>
<dbReference type="GO" id="GO:0009252">
    <property type="term" value="P:peptidoglycan biosynthetic process"/>
    <property type="evidence" value="ECO:0007669"/>
    <property type="project" value="UniProtKB-UniRule"/>
</dbReference>
<evidence type="ECO:0000256" key="5">
    <source>
        <dbReference type="ARBA" id="ARBA00022598"/>
    </source>
</evidence>
<dbReference type="InterPro" id="IPR013221">
    <property type="entry name" value="Mur_ligase_cen"/>
</dbReference>
<keyword evidence="8 14" id="KW-0067">ATP-binding</keyword>
<dbReference type="Pfam" id="PF02875">
    <property type="entry name" value="Mur_ligase_C"/>
    <property type="match status" value="1"/>
</dbReference>
<comment type="function">
    <text evidence="14">Cell wall formation.</text>
</comment>
<dbReference type="Pfam" id="PF01225">
    <property type="entry name" value="Mur_ligase"/>
    <property type="match status" value="1"/>
</dbReference>
<dbReference type="InterPro" id="IPR000713">
    <property type="entry name" value="Mur_ligase_N"/>
</dbReference>
<dbReference type="GO" id="GO:0005524">
    <property type="term" value="F:ATP binding"/>
    <property type="evidence" value="ECO:0007669"/>
    <property type="project" value="UniProtKB-UniRule"/>
</dbReference>
<dbReference type="InterPro" id="IPR004101">
    <property type="entry name" value="Mur_ligase_C"/>
</dbReference>
<evidence type="ECO:0000256" key="13">
    <source>
        <dbReference type="ARBA" id="ARBA00047833"/>
    </source>
</evidence>
<dbReference type="Gene3D" id="3.40.1190.10">
    <property type="entry name" value="Mur-like, catalytic domain"/>
    <property type="match status" value="1"/>
</dbReference>
<dbReference type="Pfam" id="PF08245">
    <property type="entry name" value="Mur_ligase_M"/>
    <property type="match status" value="1"/>
</dbReference>
<keyword evidence="4 14" id="KW-0963">Cytoplasm</keyword>
<keyword evidence="7 14" id="KW-0547">Nucleotide-binding</keyword>
<evidence type="ECO:0000256" key="1">
    <source>
        <dbReference type="ARBA" id="ARBA00004496"/>
    </source>
</evidence>
<keyword evidence="9 14" id="KW-0133">Cell shape</keyword>
<evidence type="ECO:0000256" key="8">
    <source>
        <dbReference type="ARBA" id="ARBA00022840"/>
    </source>
</evidence>
<protein>
    <recommendedName>
        <fullName evidence="3 14">UDP-N-acetylmuramate--L-alanine ligase</fullName>
        <ecNumber evidence="3 14">6.3.2.8</ecNumber>
    </recommendedName>
    <alternativeName>
        <fullName evidence="14">UDP-N-acetylmuramoyl-L-alanine synthetase</fullName>
    </alternativeName>
</protein>
<feature type="domain" description="Mur ligase C-terminal" evidence="16">
    <location>
        <begin position="319"/>
        <end position="452"/>
    </location>
</feature>
<evidence type="ECO:0000259" key="17">
    <source>
        <dbReference type="Pfam" id="PF08245"/>
    </source>
</evidence>
<feature type="domain" description="Mur ligase central" evidence="17">
    <location>
        <begin position="117"/>
        <end position="296"/>
    </location>
</feature>
<evidence type="ECO:0000256" key="11">
    <source>
        <dbReference type="ARBA" id="ARBA00023306"/>
    </source>
</evidence>
<evidence type="ECO:0000256" key="7">
    <source>
        <dbReference type="ARBA" id="ARBA00022741"/>
    </source>
</evidence>
<dbReference type="GO" id="GO:0008360">
    <property type="term" value="P:regulation of cell shape"/>
    <property type="evidence" value="ECO:0007669"/>
    <property type="project" value="UniProtKB-KW"/>
</dbReference>
<organism evidence="18 19">
    <name type="scientific">Candidatus Uhrbacteria bacterium CG10_big_fil_rev_8_21_14_0_10_48_16</name>
    <dbReference type="NCBI Taxonomy" id="1975038"/>
    <lineage>
        <taxon>Bacteria</taxon>
        <taxon>Candidatus Uhriibacteriota</taxon>
    </lineage>
</organism>
<comment type="subcellular location">
    <subcellularLocation>
        <location evidence="1 14">Cytoplasm</location>
    </subcellularLocation>
</comment>
<dbReference type="PANTHER" id="PTHR43445">
    <property type="entry name" value="UDP-N-ACETYLMURAMATE--L-ALANINE LIGASE-RELATED"/>
    <property type="match status" value="1"/>
</dbReference>
<dbReference type="GO" id="GO:0008763">
    <property type="term" value="F:UDP-N-acetylmuramate-L-alanine ligase activity"/>
    <property type="evidence" value="ECO:0007669"/>
    <property type="project" value="UniProtKB-UniRule"/>
</dbReference>
<keyword evidence="6 14" id="KW-0132">Cell division</keyword>
<evidence type="ECO:0000256" key="14">
    <source>
        <dbReference type="HAMAP-Rule" id="MF_00046"/>
    </source>
</evidence>
<accession>A0A2M8LGF0</accession>
<comment type="caution">
    <text evidence="18">The sequence shown here is derived from an EMBL/GenBank/DDBJ whole genome shotgun (WGS) entry which is preliminary data.</text>
</comment>
<dbReference type="GO" id="GO:0071555">
    <property type="term" value="P:cell wall organization"/>
    <property type="evidence" value="ECO:0007669"/>
    <property type="project" value="UniProtKB-KW"/>
</dbReference>
<evidence type="ECO:0000256" key="6">
    <source>
        <dbReference type="ARBA" id="ARBA00022618"/>
    </source>
</evidence>
<dbReference type="SUPFAM" id="SSF53244">
    <property type="entry name" value="MurD-like peptide ligases, peptide-binding domain"/>
    <property type="match status" value="1"/>
</dbReference>
<dbReference type="AlphaFoldDB" id="A0A2M8LGF0"/>
<dbReference type="SUPFAM" id="SSF53623">
    <property type="entry name" value="MurD-like peptide ligases, catalytic domain"/>
    <property type="match status" value="1"/>
</dbReference>
<dbReference type="SUPFAM" id="SSF51984">
    <property type="entry name" value="MurCD N-terminal domain"/>
    <property type="match status" value="1"/>
</dbReference>
<keyword evidence="10 14" id="KW-0573">Peptidoglycan synthesis</keyword>
<dbReference type="GO" id="GO:0051301">
    <property type="term" value="P:cell division"/>
    <property type="evidence" value="ECO:0007669"/>
    <property type="project" value="UniProtKB-KW"/>
</dbReference>
<dbReference type="Proteomes" id="UP000231436">
    <property type="component" value="Unassembled WGS sequence"/>
</dbReference>
<name>A0A2M8LGF0_9BACT</name>
<dbReference type="PANTHER" id="PTHR43445:SF3">
    <property type="entry name" value="UDP-N-ACETYLMURAMATE--L-ALANINE LIGASE"/>
    <property type="match status" value="1"/>
</dbReference>
<dbReference type="InterPro" id="IPR018109">
    <property type="entry name" value="Folylpolyglutamate_synth_CS"/>
</dbReference>
<dbReference type="EC" id="6.3.2.8" evidence="3 14"/>
<evidence type="ECO:0000313" key="18">
    <source>
        <dbReference type="EMBL" id="PJE76523.1"/>
    </source>
</evidence>
<dbReference type="HAMAP" id="MF_00046">
    <property type="entry name" value="MurC"/>
    <property type="match status" value="1"/>
</dbReference>
<evidence type="ECO:0000256" key="12">
    <source>
        <dbReference type="ARBA" id="ARBA00023316"/>
    </source>
</evidence>
<feature type="domain" description="Mur ligase N-terminal catalytic" evidence="15">
    <location>
        <begin position="13"/>
        <end position="112"/>
    </location>
</feature>
<reference evidence="19" key="1">
    <citation type="submission" date="2017-09" db="EMBL/GenBank/DDBJ databases">
        <title>Depth-based differentiation of microbial function through sediment-hosted aquifers and enrichment of novel symbionts in the deep terrestrial subsurface.</title>
        <authorList>
            <person name="Probst A.J."/>
            <person name="Ladd B."/>
            <person name="Jarett J.K."/>
            <person name="Geller-Mcgrath D.E."/>
            <person name="Sieber C.M.K."/>
            <person name="Emerson J.B."/>
            <person name="Anantharaman K."/>
            <person name="Thomas B.C."/>
            <person name="Malmstrom R."/>
            <person name="Stieglmeier M."/>
            <person name="Klingl A."/>
            <person name="Woyke T."/>
            <person name="Ryan C.M."/>
            <person name="Banfield J.F."/>
        </authorList>
    </citation>
    <scope>NUCLEOTIDE SEQUENCE [LARGE SCALE GENOMIC DNA]</scope>
</reference>
<evidence type="ECO:0000259" key="16">
    <source>
        <dbReference type="Pfam" id="PF02875"/>
    </source>
</evidence>